<dbReference type="AlphaFoldDB" id="A0AAE0P900"/>
<dbReference type="Proteomes" id="UP001285441">
    <property type="component" value="Unassembled WGS sequence"/>
</dbReference>
<evidence type="ECO:0008006" key="3">
    <source>
        <dbReference type="Google" id="ProtNLM"/>
    </source>
</evidence>
<dbReference type="EMBL" id="JAULSW010000001">
    <property type="protein sequence ID" value="KAK3395265.1"/>
    <property type="molecule type" value="Genomic_DNA"/>
</dbReference>
<accession>A0AAE0P900</accession>
<evidence type="ECO:0000313" key="2">
    <source>
        <dbReference type="Proteomes" id="UP001285441"/>
    </source>
</evidence>
<protein>
    <recommendedName>
        <fullName evidence="3">RING-type domain-containing protein</fullName>
    </recommendedName>
</protein>
<reference evidence="1" key="2">
    <citation type="submission" date="2023-06" db="EMBL/GenBank/DDBJ databases">
        <authorList>
            <consortium name="Lawrence Berkeley National Laboratory"/>
            <person name="Haridas S."/>
            <person name="Hensen N."/>
            <person name="Bonometti L."/>
            <person name="Westerberg I."/>
            <person name="Brannstrom I.O."/>
            <person name="Guillou S."/>
            <person name="Cros-Aarteil S."/>
            <person name="Calhoun S."/>
            <person name="Kuo A."/>
            <person name="Mondo S."/>
            <person name="Pangilinan J."/>
            <person name="Riley R."/>
            <person name="LaButti K."/>
            <person name="Andreopoulos B."/>
            <person name="Lipzen A."/>
            <person name="Chen C."/>
            <person name="Yanf M."/>
            <person name="Daum C."/>
            <person name="Ng V."/>
            <person name="Clum A."/>
            <person name="Steindorff A."/>
            <person name="Ohm R."/>
            <person name="Martin F."/>
            <person name="Silar P."/>
            <person name="Natvig D."/>
            <person name="Lalanne C."/>
            <person name="Gautier V."/>
            <person name="Ament-velasquez S.L."/>
            <person name="Kruys A."/>
            <person name="Hutchinson M.I."/>
            <person name="Powell A.J."/>
            <person name="Barry K."/>
            <person name="Miller A.N."/>
            <person name="Grigoriev I.V."/>
            <person name="Debuchy R."/>
            <person name="Gladieux P."/>
            <person name="Thoren M.H."/>
            <person name="Johannesson H."/>
        </authorList>
    </citation>
    <scope>NUCLEOTIDE SEQUENCE</scope>
    <source>
        <strain evidence="1">CBS 232.78</strain>
    </source>
</reference>
<keyword evidence="2" id="KW-1185">Reference proteome</keyword>
<gene>
    <name evidence="1" type="ORF">B0H63DRAFT_408672</name>
</gene>
<name>A0AAE0P900_9PEZI</name>
<reference evidence="1" key="1">
    <citation type="journal article" date="2023" name="Mol. Phylogenet. Evol.">
        <title>Genome-scale phylogeny and comparative genomics of the fungal order Sordariales.</title>
        <authorList>
            <person name="Hensen N."/>
            <person name="Bonometti L."/>
            <person name="Westerberg I."/>
            <person name="Brannstrom I.O."/>
            <person name="Guillou S."/>
            <person name="Cros-Aarteil S."/>
            <person name="Calhoun S."/>
            <person name="Haridas S."/>
            <person name="Kuo A."/>
            <person name="Mondo S."/>
            <person name="Pangilinan J."/>
            <person name="Riley R."/>
            <person name="LaButti K."/>
            <person name="Andreopoulos B."/>
            <person name="Lipzen A."/>
            <person name="Chen C."/>
            <person name="Yan M."/>
            <person name="Daum C."/>
            <person name="Ng V."/>
            <person name="Clum A."/>
            <person name="Steindorff A."/>
            <person name="Ohm R.A."/>
            <person name="Martin F."/>
            <person name="Silar P."/>
            <person name="Natvig D.O."/>
            <person name="Lalanne C."/>
            <person name="Gautier V."/>
            <person name="Ament-Velasquez S.L."/>
            <person name="Kruys A."/>
            <person name="Hutchinson M.I."/>
            <person name="Powell A.J."/>
            <person name="Barry K."/>
            <person name="Miller A.N."/>
            <person name="Grigoriev I.V."/>
            <person name="Debuchy R."/>
            <person name="Gladieux P."/>
            <person name="Hiltunen Thoren M."/>
            <person name="Johannesson H."/>
        </authorList>
    </citation>
    <scope>NUCLEOTIDE SEQUENCE</scope>
    <source>
        <strain evidence="1">CBS 232.78</strain>
    </source>
</reference>
<evidence type="ECO:0000313" key="1">
    <source>
        <dbReference type="EMBL" id="KAK3395265.1"/>
    </source>
</evidence>
<organism evidence="1 2">
    <name type="scientific">Podospora didyma</name>
    <dbReference type="NCBI Taxonomy" id="330526"/>
    <lineage>
        <taxon>Eukaryota</taxon>
        <taxon>Fungi</taxon>
        <taxon>Dikarya</taxon>
        <taxon>Ascomycota</taxon>
        <taxon>Pezizomycotina</taxon>
        <taxon>Sordariomycetes</taxon>
        <taxon>Sordariomycetidae</taxon>
        <taxon>Sordariales</taxon>
        <taxon>Podosporaceae</taxon>
        <taxon>Podospora</taxon>
    </lineage>
</organism>
<comment type="caution">
    <text evidence="1">The sequence shown here is derived from an EMBL/GenBank/DDBJ whole genome shotgun (WGS) entry which is preliminary data.</text>
</comment>
<sequence length="248" mass="26331">MASSSSSSACKACNEPLILKVSAEESETGEETAVPDDLALSCGCHFHWQCLLDQAAEVTVSLQCPSCGATLASSAQGGAPISTRYINEGGVQEGLDILPALTEEAYLSTNPKARPARALHVMVAEGDVAGIVALLADVDSNPEAGVTSMELLPWTDPLNGGRSALHVAIEAQQQEVFWLLLWLGSKAPVQLFPVTVVEASEEMELKRNVSAIVTDVRTVKDESGRKPSRACYQQGEPWVSYVEGGLFD</sequence>
<proteinExistence type="predicted"/>